<proteinExistence type="predicted"/>
<comment type="caution">
    <text evidence="2">The sequence shown here is derived from an EMBL/GenBank/DDBJ whole genome shotgun (WGS) entry which is preliminary data.</text>
</comment>
<feature type="signal peptide" evidence="1">
    <location>
        <begin position="1"/>
        <end position="24"/>
    </location>
</feature>
<protein>
    <submittedName>
        <fullName evidence="2">Uncharacterized protein</fullName>
    </submittedName>
</protein>
<evidence type="ECO:0000313" key="3">
    <source>
        <dbReference type="Proteomes" id="UP000327493"/>
    </source>
</evidence>
<dbReference type="Proteomes" id="UP000327493">
    <property type="component" value="Chromosome 10"/>
</dbReference>
<keyword evidence="1" id="KW-0732">Signal</keyword>
<feature type="non-terminal residue" evidence="2">
    <location>
        <position position="79"/>
    </location>
</feature>
<feature type="chain" id="PRO_5023876360" evidence="1">
    <location>
        <begin position="25"/>
        <end position="79"/>
    </location>
</feature>
<sequence>MQTKEMELIQFIAIFLLFWVGAEAVINLKYGINEEMKPGSVIGNVTKDALKQGFKIALQPQFRATMGGTQSSRNPYNPN</sequence>
<name>A0A5J5D7W8_9PERO</name>
<dbReference type="EMBL" id="VOFY01000010">
    <property type="protein sequence ID" value="KAA8588716.1"/>
    <property type="molecule type" value="Genomic_DNA"/>
</dbReference>
<reference evidence="2 3" key="1">
    <citation type="submission" date="2019-08" db="EMBL/GenBank/DDBJ databases">
        <title>A chromosome-level genome assembly, high-density linkage maps, and genome scans reveal the genomic architecture of hybrid incompatibilities underlying speciation via character displacement in darters (Percidae: Etheostominae).</title>
        <authorList>
            <person name="Moran R.L."/>
            <person name="Catchen J.M."/>
            <person name="Fuller R.C."/>
        </authorList>
    </citation>
    <scope>NUCLEOTIDE SEQUENCE [LARGE SCALE GENOMIC DNA]</scope>
    <source>
        <strain evidence="2">EspeVRDwgs_2016</strain>
        <tissue evidence="2">Muscle</tissue>
    </source>
</reference>
<gene>
    <name evidence="2" type="ORF">FQN60_010061</name>
</gene>
<organism evidence="2 3">
    <name type="scientific">Etheostoma spectabile</name>
    <name type="common">orangethroat darter</name>
    <dbReference type="NCBI Taxonomy" id="54343"/>
    <lineage>
        <taxon>Eukaryota</taxon>
        <taxon>Metazoa</taxon>
        <taxon>Chordata</taxon>
        <taxon>Craniata</taxon>
        <taxon>Vertebrata</taxon>
        <taxon>Euteleostomi</taxon>
        <taxon>Actinopterygii</taxon>
        <taxon>Neopterygii</taxon>
        <taxon>Teleostei</taxon>
        <taxon>Neoteleostei</taxon>
        <taxon>Acanthomorphata</taxon>
        <taxon>Eupercaria</taxon>
        <taxon>Perciformes</taxon>
        <taxon>Percoidei</taxon>
        <taxon>Percidae</taxon>
        <taxon>Etheostomatinae</taxon>
        <taxon>Etheostoma</taxon>
    </lineage>
</organism>
<keyword evidence="3" id="KW-1185">Reference proteome</keyword>
<accession>A0A5J5D7W8</accession>
<evidence type="ECO:0000256" key="1">
    <source>
        <dbReference type="SAM" id="SignalP"/>
    </source>
</evidence>
<dbReference type="AlphaFoldDB" id="A0A5J5D7W8"/>
<evidence type="ECO:0000313" key="2">
    <source>
        <dbReference type="EMBL" id="KAA8588716.1"/>
    </source>
</evidence>